<protein>
    <recommendedName>
        <fullName evidence="4">Transcriptional regulator</fullName>
    </recommendedName>
</protein>
<dbReference type="Gene3D" id="1.10.10.10">
    <property type="entry name" value="Winged helix-like DNA-binding domain superfamily/Winged helix DNA-binding domain"/>
    <property type="match status" value="1"/>
</dbReference>
<dbReference type="AlphaFoldDB" id="A0AAC9LGS9"/>
<dbReference type="EMBL" id="CP016076">
    <property type="protein sequence ID" value="APU16034.1"/>
    <property type="molecule type" value="Genomic_DNA"/>
</dbReference>
<proteinExistence type="predicted"/>
<accession>A0AAC9LGS9</accession>
<evidence type="ECO:0008006" key="4">
    <source>
        <dbReference type="Google" id="ProtNLM"/>
    </source>
</evidence>
<reference evidence="3" key="1">
    <citation type="submission" date="2016-06" db="EMBL/GenBank/DDBJ databases">
        <title>Complete genome sequence of Actinoalloteichus fjordicus DSM 46855 (=ADI127-17), type strain of the new species Actinoalloteichus fjordicus.</title>
        <authorList>
            <person name="Ruckert C."/>
            <person name="Nouioui I."/>
            <person name="Willmese J."/>
            <person name="van Wezel G."/>
            <person name="Klenk H.-P."/>
            <person name="Kalinowski J."/>
            <person name="Zotchev S.B."/>
        </authorList>
    </citation>
    <scope>NUCLEOTIDE SEQUENCE [LARGE SCALE GENOMIC DNA]</scope>
    <source>
        <strain evidence="3">ADI127-7</strain>
    </source>
</reference>
<sequence length="477" mass="51076">MSVVLGLIVHVKRRAVFEQATRMLTGVSWEWVIYDEEAEIRGLVAALIATRHLDGVLLGPVPYDASHDVLPESLPVVVIRPSALDLALAFSAARSRFPGMGRVSVDTFDLDAVIEVRTALGLTADDVTALSYAPGQRTSDIVEHHRRVLDDDANGVVITMRMEVRRRLDGEIKVLSSQPVPSTIRAELHELALRIQSHRANASRFAAGVFVVAEQSREVDVDRARVGLMNLLLNTPELAEAWVENRGRRGLVVFAHKALFERITNNWIGVPVLSQAEELLGVRVAAGFGIGGSARTSVSLAERAASRAEAEGRPCGYLIEDTGVIIGPMGQEGSPVAFTYRDHGVHIERLARSVGLSPATISRLAAVERTLHGQAVSPGELANVLGITDPSGRRLIRRLSERGLVTADGTAQTHRKGRPTRLYRLGIDAALAAAAHGANADIDAEEPAPAETSETSDQPGPPAPAEALPSAPAARPS</sequence>
<dbReference type="InterPro" id="IPR036390">
    <property type="entry name" value="WH_DNA-bd_sf"/>
</dbReference>
<dbReference type="RefSeq" id="WP_075765178.1">
    <property type="nucleotide sequence ID" value="NZ_CP016076.1"/>
</dbReference>
<name>A0AAC9LGS9_9PSEU</name>
<evidence type="ECO:0000313" key="3">
    <source>
        <dbReference type="Proteomes" id="UP000185511"/>
    </source>
</evidence>
<dbReference type="Proteomes" id="UP000185511">
    <property type="component" value="Chromosome"/>
</dbReference>
<organism evidence="2 3">
    <name type="scientific">Actinoalloteichus fjordicus</name>
    <dbReference type="NCBI Taxonomy" id="1612552"/>
    <lineage>
        <taxon>Bacteria</taxon>
        <taxon>Bacillati</taxon>
        <taxon>Actinomycetota</taxon>
        <taxon>Actinomycetes</taxon>
        <taxon>Pseudonocardiales</taxon>
        <taxon>Pseudonocardiaceae</taxon>
        <taxon>Actinoalloteichus</taxon>
    </lineage>
</organism>
<dbReference type="KEGG" id="acad:UA74_20045"/>
<gene>
    <name evidence="2" type="ORF">UA74_20045</name>
</gene>
<feature type="compositionally biased region" description="Low complexity" evidence="1">
    <location>
        <begin position="465"/>
        <end position="477"/>
    </location>
</feature>
<feature type="region of interest" description="Disordered" evidence="1">
    <location>
        <begin position="438"/>
        <end position="477"/>
    </location>
</feature>
<dbReference type="InterPro" id="IPR036388">
    <property type="entry name" value="WH-like_DNA-bd_sf"/>
</dbReference>
<dbReference type="SUPFAM" id="SSF46785">
    <property type="entry name" value="Winged helix' DNA-binding domain"/>
    <property type="match status" value="1"/>
</dbReference>
<evidence type="ECO:0000256" key="1">
    <source>
        <dbReference type="SAM" id="MobiDB-lite"/>
    </source>
</evidence>
<keyword evidence="3" id="KW-1185">Reference proteome</keyword>
<evidence type="ECO:0000313" key="2">
    <source>
        <dbReference type="EMBL" id="APU16034.1"/>
    </source>
</evidence>